<dbReference type="OrthoDB" id="6463253at2"/>
<feature type="transmembrane region" description="Helical" evidence="1">
    <location>
        <begin position="99"/>
        <end position="119"/>
    </location>
</feature>
<feature type="transmembrane region" description="Helical" evidence="1">
    <location>
        <begin position="131"/>
        <end position="150"/>
    </location>
</feature>
<protein>
    <submittedName>
        <fullName evidence="2">Transporter family-2 protein</fullName>
    </submittedName>
</protein>
<organism evidence="2 3">
    <name type="scientific">Propionibacterium cyclohexanicum</name>
    <dbReference type="NCBI Taxonomy" id="64702"/>
    <lineage>
        <taxon>Bacteria</taxon>
        <taxon>Bacillati</taxon>
        <taxon>Actinomycetota</taxon>
        <taxon>Actinomycetes</taxon>
        <taxon>Propionibacteriales</taxon>
        <taxon>Propionibacteriaceae</taxon>
        <taxon>Propionibacterium</taxon>
    </lineage>
</organism>
<dbReference type="STRING" id="64702.SAMN05443377_11257"/>
<sequence length="307" mass="31046">MLALLIGIAAGVALPVQTSVNSRLRFRLGGAALLASLVSFAVGTAFLALLSGATGAGLGITAGQLSGTPWWAWSGGILGVIYLTGNLLLFPRLGAVETVILPVLGQVAMGLVIDTAGWFGSPHHPLGAVRLLGAALTLMGAVWAVGAGAHPRGDGRAPGSQLVWRMAGILTGGLSAMQTAINGRLGVVLHSALHAALISFAVGTAALLLVVVVGRQWPRATTGRLGSGPWWMWLGGLLGALVVAGNAWLVPHLGTGLTVMVVLLGQMGGSILIDSLGLLGTPRRPLSPARIAGLVTMVVGVVIIKLL</sequence>
<name>A0A1H9SBY8_9ACTN</name>
<accession>A0A1H9SBY8</accession>
<dbReference type="Pfam" id="PF04657">
    <property type="entry name" value="DMT_YdcZ"/>
    <property type="match status" value="2"/>
</dbReference>
<evidence type="ECO:0000313" key="2">
    <source>
        <dbReference type="EMBL" id="SER82522.1"/>
    </source>
</evidence>
<keyword evidence="3" id="KW-1185">Reference proteome</keyword>
<dbReference type="Proteomes" id="UP000198815">
    <property type="component" value="Unassembled WGS sequence"/>
</dbReference>
<keyword evidence="1" id="KW-0812">Transmembrane</keyword>
<evidence type="ECO:0000256" key="1">
    <source>
        <dbReference type="SAM" id="Phobius"/>
    </source>
</evidence>
<feature type="transmembrane region" description="Helical" evidence="1">
    <location>
        <begin position="162"/>
        <end position="181"/>
    </location>
</feature>
<proteinExistence type="predicted"/>
<dbReference type="PANTHER" id="PTHR34821">
    <property type="entry name" value="INNER MEMBRANE PROTEIN YDCZ"/>
    <property type="match status" value="1"/>
</dbReference>
<feature type="transmembrane region" description="Helical" evidence="1">
    <location>
        <begin position="257"/>
        <end position="280"/>
    </location>
</feature>
<feature type="transmembrane region" description="Helical" evidence="1">
    <location>
        <begin position="286"/>
        <end position="304"/>
    </location>
</feature>
<keyword evidence="1" id="KW-0472">Membrane</keyword>
<keyword evidence="1" id="KW-1133">Transmembrane helix</keyword>
<dbReference type="PANTHER" id="PTHR34821:SF2">
    <property type="entry name" value="INNER MEMBRANE PROTEIN YDCZ"/>
    <property type="match status" value="1"/>
</dbReference>
<feature type="transmembrane region" description="Helical" evidence="1">
    <location>
        <begin position="230"/>
        <end position="250"/>
    </location>
</feature>
<dbReference type="GO" id="GO:0005886">
    <property type="term" value="C:plasma membrane"/>
    <property type="evidence" value="ECO:0007669"/>
    <property type="project" value="TreeGrafter"/>
</dbReference>
<reference evidence="2 3" key="1">
    <citation type="submission" date="2016-10" db="EMBL/GenBank/DDBJ databases">
        <authorList>
            <person name="de Groot N.N."/>
        </authorList>
    </citation>
    <scope>NUCLEOTIDE SEQUENCE [LARGE SCALE GENOMIC DNA]</scope>
    <source>
        <strain evidence="2 3">DSM 16859</strain>
    </source>
</reference>
<feature type="transmembrane region" description="Helical" evidence="1">
    <location>
        <begin position="28"/>
        <end position="50"/>
    </location>
</feature>
<evidence type="ECO:0000313" key="3">
    <source>
        <dbReference type="Proteomes" id="UP000198815"/>
    </source>
</evidence>
<dbReference type="RefSeq" id="WP_091969535.1">
    <property type="nucleotide sequence ID" value="NZ_FOGZ01000012.1"/>
</dbReference>
<dbReference type="AlphaFoldDB" id="A0A1H9SBY8"/>
<dbReference type="EMBL" id="FOGZ01000012">
    <property type="protein sequence ID" value="SER82522.1"/>
    <property type="molecule type" value="Genomic_DNA"/>
</dbReference>
<dbReference type="InterPro" id="IPR006750">
    <property type="entry name" value="YdcZ"/>
</dbReference>
<feature type="transmembrane region" description="Helical" evidence="1">
    <location>
        <begin position="193"/>
        <end position="218"/>
    </location>
</feature>
<gene>
    <name evidence="2" type="ORF">SAMN05443377_11257</name>
</gene>
<feature type="transmembrane region" description="Helical" evidence="1">
    <location>
        <begin position="70"/>
        <end position="93"/>
    </location>
</feature>